<dbReference type="InterPro" id="IPR050696">
    <property type="entry name" value="FtsA/MreB"/>
</dbReference>
<comment type="caution">
    <text evidence="1">The sequence shown here is derived from an EMBL/GenBank/DDBJ whole genome shotgun (WGS) entry which is preliminary data.</text>
</comment>
<gene>
    <name evidence="1" type="ORF">ACFQ4B_26785</name>
</gene>
<dbReference type="SUPFAM" id="SSF53067">
    <property type="entry name" value="Actin-like ATPase domain"/>
    <property type="match status" value="1"/>
</dbReference>
<dbReference type="Proteomes" id="UP001597180">
    <property type="component" value="Unassembled WGS sequence"/>
</dbReference>
<accession>A0ABW3US29</accession>
<dbReference type="Pfam" id="PF06277">
    <property type="entry name" value="EutA"/>
    <property type="match status" value="1"/>
</dbReference>
<sequence length="497" mass="53103">MDNRSGEHWITSVGIDIGTSTTKMIISRLRLARTSGALSLPRYDIVERELLYASPIYGTPLISADEIDAERIGELLAEDYARAGVRASELKSGAVIITGETATKANARQIVHLLAERAGDFVVAAAGPDLEGLLAGKGAGAEQRSRHTRGAVVNIDIGGGTANAAIFQRGRPAGTMTFHVGGRLIELDRRGTVTAVSRSLKPWLDANGFQLEPGQTASYGLLKQICTGMCQTLLEGLLCPMTQEPMKEDTIKLVLGRPLPVLPPVEEWMISGGVGRLMALPKPLTLEQTAVHGDIGPLLAHAMKECLEASGLRLIQAEETVRATVIGAGMQSTEISGATVHVDEKLLPIRNVPVVKLELAAEALDRPGLLEQPIDHAMVAASSLYERNDAASASIAVALPAQKYWSYAVLQRLSALLVEGYKRYFPESKVMAVICANDIAKALGQSLARHSGGRPDIICIDQITVEHGDYIDLGEPIGGMMIPVVVKTLAFHGGNRR</sequence>
<dbReference type="PANTHER" id="PTHR32432:SF13">
    <property type="entry name" value="ETHANOLAMINE AMMONIA-LYASE REACTIVASE EUTA"/>
    <property type="match status" value="1"/>
</dbReference>
<dbReference type="PIRSF" id="PIRSF012293">
    <property type="entry name" value="EutA"/>
    <property type="match status" value="1"/>
</dbReference>
<dbReference type="PANTHER" id="PTHR32432">
    <property type="entry name" value="CELL DIVISION PROTEIN FTSA-RELATED"/>
    <property type="match status" value="1"/>
</dbReference>
<organism evidence="1 2">
    <name type="scientific">Paenibacillus vulneris</name>
    <dbReference type="NCBI Taxonomy" id="1133364"/>
    <lineage>
        <taxon>Bacteria</taxon>
        <taxon>Bacillati</taxon>
        <taxon>Bacillota</taxon>
        <taxon>Bacilli</taxon>
        <taxon>Bacillales</taxon>
        <taxon>Paenibacillaceae</taxon>
        <taxon>Paenibacillus</taxon>
    </lineage>
</organism>
<evidence type="ECO:0000313" key="2">
    <source>
        <dbReference type="Proteomes" id="UP001597180"/>
    </source>
</evidence>
<dbReference type="InterPro" id="IPR009377">
    <property type="entry name" value="EutA"/>
</dbReference>
<dbReference type="InterPro" id="IPR043129">
    <property type="entry name" value="ATPase_NBD"/>
</dbReference>
<dbReference type="EMBL" id="JBHTLU010000036">
    <property type="protein sequence ID" value="MFD1223733.1"/>
    <property type="molecule type" value="Genomic_DNA"/>
</dbReference>
<name>A0ABW3US29_9BACL</name>
<keyword evidence="2" id="KW-1185">Reference proteome</keyword>
<evidence type="ECO:0000313" key="1">
    <source>
        <dbReference type="EMBL" id="MFD1223733.1"/>
    </source>
</evidence>
<dbReference type="RefSeq" id="WP_345587843.1">
    <property type="nucleotide sequence ID" value="NZ_BAABJG010000014.1"/>
</dbReference>
<proteinExistence type="predicted"/>
<reference evidence="2" key="1">
    <citation type="journal article" date="2019" name="Int. J. Syst. Evol. Microbiol.">
        <title>The Global Catalogue of Microorganisms (GCM) 10K type strain sequencing project: providing services to taxonomists for standard genome sequencing and annotation.</title>
        <authorList>
            <consortium name="The Broad Institute Genomics Platform"/>
            <consortium name="The Broad Institute Genome Sequencing Center for Infectious Disease"/>
            <person name="Wu L."/>
            <person name="Ma J."/>
        </authorList>
    </citation>
    <scope>NUCLEOTIDE SEQUENCE [LARGE SCALE GENOMIC DNA]</scope>
    <source>
        <strain evidence="2">CCUG 53270</strain>
    </source>
</reference>
<protein>
    <submittedName>
        <fullName evidence="1">Ethanolamine ammonia-lyase reactivating factor EutA</fullName>
    </submittedName>
</protein>